<comment type="caution">
    <text evidence="1">The sequence shown here is derived from an EMBL/GenBank/DDBJ whole genome shotgun (WGS) entry which is preliminary data.</text>
</comment>
<gene>
    <name evidence="1" type="ORF">SK128_018379</name>
</gene>
<proteinExistence type="predicted"/>
<feature type="non-terminal residue" evidence="1">
    <location>
        <position position="1"/>
    </location>
</feature>
<accession>A0AAN8ZZR9</accession>
<keyword evidence="2" id="KW-1185">Reference proteome</keyword>
<dbReference type="EMBL" id="JAXCGZ010021098">
    <property type="protein sequence ID" value="KAK7060060.1"/>
    <property type="molecule type" value="Genomic_DNA"/>
</dbReference>
<name>A0AAN8ZZR9_HALRR</name>
<reference evidence="1 2" key="1">
    <citation type="submission" date="2023-11" db="EMBL/GenBank/DDBJ databases">
        <title>Halocaridina rubra genome assembly.</title>
        <authorList>
            <person name="Smith C."/>
        </authorList>
    </citation>
    <scope>NUCLEOTIDE SEQUENCE [LARGE SCALE GENOMIC DNA]</scope>
    <source>
        <strain evidence="1">EP-1</strain>
        <tissue evidence="1">Whole</tissue>
    </source>
</reference>
<protein>
    <submittedName>
        <fullName evidence="1">Uncharacterized protein</fullName>
    </submittedName>
</protein>
<dbReference type="AlphaFoldDB" id="A0AAN8ZZR9"/>
<evidence type="ECO:0000313" key="1">
    <source>
        <dbReference type="EMBL" id="KAK7060060.1"/>
    </source>
</evidence>
<sequence length="251" mass="28149">DNLQVHEQLDGIIYNKIEENTLKKVSEDIQHISSTATWNCNISFAGNTLLSYVNSKEWTSHLDNVIKQNFTGMIHGRKTFSLPVNITQNLNVLRVNDTAFAQFWALIFTKSGNQTVHGNFTFDSSVTSIAVLSPEINGNHISDLLYLDDVHQFSTSVTFAENVTFLANISTPSDIVNDCNMTELEQFSHLVDERSKSEFYVPLHTQQLHVHGNISAVEGIFLGENKSLQLLYLLKSLVLSSSDQEITGKQN</sequence>
<organism evidence="1 2">
    <name type="scientific">Halocaridina rubra</name>
    <name type="common">Hawaiian red shrimp</name>
    <dbReference type="NCBI Taxonomy" id="373956"/>
    <lineage>
        <taxon>Eukaryota</taxon>
        <taxon>Metazoa</taxon>
        <taxon>Ecdysozoa</taxon>
        <taxon>Arthropoda</taxon>
        <taxon>Crustacea</taxon>
        <taxon>Multicrustacea</taxon>
        <taxon>Malacostraca</taxon>
        <taxon>Eumalacostraca</taxon>
        <taxon>Eucarida</taxon>
        <taxon>Decapoda</taxon>
        <taxon>Pleocyemata</taxon>
        <taxon>Caridea</taxon>
        <taxon>Atyoidea</taxon>
        <taxon>Atyidae</taxon>
        <taxon>Halocaridina</taxon>
    </lineage>
</organism>
<dbReference type="Proteomes" id="UP001381693">
    <property type="component" value="Unassembled WGS sequence"/>
</dbReference>
<evidence type="ECO:0000313" key="2">
    <source>
        <dbReference type="Proteomes" id="UP001381693"/>
    </source>
</evidence>